<dbReference type="AlphaFoldDB" id="A0A2W4WTS0"/>
<evidence type="ECO:0000313" key="2">
    <source>
        <dbReference type="EMBL" id="PZO45279.1"/>
    </source>
</evidence>
<protein>
    <submittedName>
        <fullName evidence="2">Uncharacterized protein</fullName>
    </submittedName>
</protein>
<name>A0A2W4WTS0_9CYAN</name>
<dbReference type="Proteomes" id="UP000249794">
    <property type="component" value="Unassembled WGS sequence"/>
</dbReference>
<gene>
    <name evidence="2" type="ORF">DCF15_21705</name>
</gene>
<organism evidence="2 3">
    <name type="scientific">Phormidesmis priestleyi</name>
    <dbReference type="NCBI Taxonomy" id="268141"/>
    <lineage>
        <taxon>Bacteria</taxon>
        <taxon>Bacillati</taxon>
        <taxon>Cyanobacteriota</taxon>
        <taxon>Cyanophyceae</taxon>
        <taxon>Leptolyngbyales</taxon>
        <taxon>Leptolyngbyaceae</taxon>
        <taxon>Phormidesmis</taxon>
    </lineage>
</organism>
<accession>A0A2W4WTS0</accession>
<evidence type="ECO:0000256" key="1">
    <source>
        <dbReference type="SAM" id="MobiDB-lite"/>
    </source>
</evidence>
<reference evidence="2 3" key="2">
    <citation type="submission" date="2018-06" db="EMBL/GenBank/DDBJ databases">
        <title>Metagenomic assembly of (sub)arctic Cyanobacteria and their associated microbiome from non-axenic cultures.</title>
        <authorList>
            <person name="Baurain D."/>
        </authorList>
    </citation>
    <scope>NUCLEOTIDE SEQUENCE [LARGE SCALE GENOMIC DNA]</scope>
    <source>
        <strain evidence="2">ULC027bin1</strain>
    </source>
</reference>
<evidence type="ECO:0000313" key="3">
    <source>
        <dbReference type="Proteomes" id="UP000249794"/>
    </source>
</evidence>
<comment type="caution">
    <text evidence="2">The sequence shown here is derived from an EMBL/GenBank/DDBJ whole genome shotgun (WGS) entry which is preliminary data.</text>
</comment>
<proteinExistence type="predicted"/>
<feature type="region of interest" description="Disordered" evidence="1">
    <location>
        <begin position="47"/>
        <end position="75"/>
    </location>
</feature>
<reference evidence="3" key="1">
    <citation type="submission" date="2018-04" db="EMBL/GenBank/DDBJ databases">
        <authorList>
            <person name="Cornet L."/>
        </authorList>
    </citation>
    <scope>NUCLEOTIDE SEQUENCE [LARGE SCALE GENOMIC DNA]</scope>
</reference>
<sequence length="195" mass="21316">MKFNKLARELALPVNELAEKVKDIIPNANGGTEIDEQQEENIRALVTGNGKARSPQPASESRDRTSAVLETEEPSDEELGIAALRGIVQEFDRRLRGVTIAQEWINRRASEGIYPEHPVAAKLTEVVYLLKSTGIPYEAPHPALKTSGNPESSGISLPSSVRGILGNLYPAELENLDRDLPAQLEVSRPQLFAGQ</sequence>
<dbReference type="EMBL" id="QBMP01000364">
    <property type="protein sequence ID" value="PZO45279.1"/>
    <property type="molecule type" value="Genomic_DNA"/>
</dbReference>